<evidence type="ECO:0000313" key="2">
    <source>
        <dbReference type="EMBL" id="MBM6578249.1"/>
    </source>
</evidence>
<organism evidence="2 3">
    <name type="scientific">Sphingomonas longa</name>
    <dbReference type="NCBI Taxonomy" id="2778730"/>
    <lineage>
        <taxon>Bacteria</taxon>
        <taxon>Pseudomonadati</taxon>
        <taxon>Pseudomonadota</taxon>
        <taxon>Alphaproteobacteria</taxon>
        <taxon>Sphingomonadales</taxon>
        <taxon>Sphingomonadaceae</taxon>
        <taxon>Sphingomonas</taxon>
    </lineage>
</organism>
<dbReference type="Proteomes" id="UP000763641">
    <property type="component" value="Unassembled WGS sequence"/>
</dbReference>
<protein>
    <submittedName>
        <fullName evidence="2">Uncharacterized protein</fullName>
    </submittedName>
</protein>
<feature type="chain" id="PRO_5046148908" evidence="1">
    <location>
        <begin position="26"/>
        <end position="615"/>
    </location>
</feature>
<feature type="signal peptide" evidence="1">
    <location>
        <begin position="1"/>
        <end position="25"/>
    </location>
</feature>
<keyword evidence="1" id="KW-0732">Signal</keyword>
<accession>A0ABS2DDV9</accession>
<comment type="caution">
    <text evidence="2">The sequence shown here is derived from an EMBL/GenBank/DDBJ whole genome shotgun (WGS) entry which is preliminary data.</text>
</comment>
<dbReference type="RefSeq" id="WP_204200339.1">
    <property type="nucleotide sequence ID" value="NZ_JAFEMC010000006.1"/>
</dbReference>
<sequence>MSVPAFAKALIVAAAALLATSAAVAQTGQFDLVGPSLRVSVRHGDVTLPLSQVPNLTAGDRIRVAVDLPPEQGAHYLMVLAFLRGATNPPPKNWLTQAETWKPKKAIIDTVVPKGAEQALVFLVPDTGGAIGAVTSAVRDRPGAFVRASQELNQAMLDRARLAAFLDGIQRHDSTRIAEVSPQLAQSLAVKLDTNCLLRQADVQAACLTQSSNAVVLADSQTSSIAETLAGAPVDLALQLSATPQGGYGYYSPYIGVVRDLARIFGAFQSAQLQFIPALSEQDGGATGLLLNAVPSFRRPQSVLVVALPPVSAPKLPPLQSAANAPLCLGRSGLVLPVNGAPLVFATDYPRRMALRLRKKDGASIDLPVAVDAAKGGYVLASAAPADVDTAMPGVLHGLWGFTPFDGPGFAIGDKAACTVKAAPPRPQASLVTKSVERIAPPGPMPLRLEGENLIAQDARLTFSLRTKERFAPGDTVEIAAADERLTTSVPLRLQDAQVAVATVAPGTALGPSAYGPLRFRLKRGDATGEWQPLMTLVRLPTLSGFTCDAARCTVSGSNLFLIRDVGTGGAERTAVPDGFTGTTIDLPAAAVPPTSLSLALRDDPDARAVATLSH</sequence>
<keyword evidence="3" id="KW-1185">Reference proteome</keyword>
<gene>
    <name evidence="2" type="ORF">ILT43_17840</name>
</gene>
<name>A0ABS2DDV9_9SPHN</name>
<dbReference type="EMBL" id="JAFEMC010000006">
    <property type="protein sequence ID" value="MBM6578249.1"/>
    <property type="molecule type" value="Genomic_DNA"/>
</dbReference>
<proteinExistence type="predicted"/>
<evidence type="ECO:0000256" key="1">
    <source>
        <dbReference type="SAM" id="SignalP"/>
    </source>
</evidence>
<reference evidence="2 3" key="1">
    <citation type="submission" date="2020-12" db="EMBL/GenBank/DDBJ databases">
        <title>Sphingomonas sp.</title>
        <authorList>
            <person name="Kim M.K."/>
        </authorList>
    </citation>
    <scope>NUCLEOTIDE SEQUENCE [LARGE SCALE GENOMIC DNA]</scope>
    <source>
        <strain evidence="2 3">BT552</strain>
    </source>
</reference>
<evidence type="ECO:0000313" key="3">
    <source>
        <dbReference type="Proteomes" id="UP000763641"/>
    </source>
</evidence>